<reference evidence="3" key="1">
    <citation type="submission" date="2022-08" db="EMBL/GenBank/DDBJ databases">
        <title>The genomic sequence of strain Paenibacillus sp. SCIV0701.</title>
        <authorList>
            <person name="Zhao H."/>
        </authorList>
    </citation>
    <scope>NUCLEOTIDE SEQUENCE</scope>
    <source>
        <strain evidence="3">SCIV0701</strain>
    </source>
</reference>
<dbReference type="Proteomes" id="UP001141950">
    <property type="component" value="Unassembled WGS sequence"/>
</dbReference>
<dbReference type="InterPro" id="IPR023393">
    <property type="entry name" value="START-like_dom_sf"/>
</dbReference>
<evidence type="ECO:0000259" key="2">
    <source>
        <dbReference type="Pfam" id="PF08327"/>
    </source>
</evidence>
<sequence>MGNSQYTAQKPVGKTAKSGFQIGVRRTLPISPEQAWAYLTSLEGTRLWMGTVTNLTWNEGDCFASAEGVSGELRVVKTLSQLRLKWEREDWAKPSTLQIRLLPGKPGHTTISFHQEHLEDENTREEMKVFWENVLREIKLHCDNKLSKELKADE</sequence>
<evidence type="ECO:0000256" key="1">
    <source>
        <dbReference type="ARBA" id="ARBA00006817"/>
    </source>
</evidence>
<evidence type="ECO:0000313" key="4">
    <source>
        <dbReference type="Proteomes" id="UP001141950"/>
    </source>
</evidence>
<dbReference type="AlphaFoldDB" id="A0A9X2SDY6"/>
<dbReference type="RefSeq" id="WP_257452226.1">
    <property type="nucleotide sequence ID" value="NZ_JANIPJ010000029.1"/>
</dbReference>
<feature type="domain" description="Activator of Hsp90 ATPase homologue 1/2-like C-terminal" evidence="2">
    <location>
        <begin position="31"/>
        <end position="139"/>
    </location>
</feature>
<organism evidence="3 4">
    <name type="scientific">Paenibacillus soyae</name>
    <dbReference type="NCBI Taxonomy" id="2969249"/>
    <lineage>
        <taxon>Bacteria</taxon>
        <taxon>Bacillati</taxon>
        <taxon>Bacillota</taxon>
        <taxon>Bacilli</taxon>
        <taxon>Bacillales</taxon>
        <taxon>Paenibacillaceae</taxon>
        <taxon>Paenibacillus</taxon>
    </lineage>
</organism>
<dbReference type="Pfam" id="PF08327">
    <property type="entry name" value="AHSA1"/>
    <property type="match status" value="1"/>
</dbReference>
<protein>
    <submittedName>
        <fullName evidence="3">SRPBCC family protein</fullName>
    </submittedName>
</protein>
<gene>
    <name evidence="3" type="ORF">NQZ67_27330</name>
</gene>
<evidence type="ECO:0000313" key="3">
    <source>
        <dbReference type="EMBL" id="MCR2807607.1"/>
    </source>
</evidence>
<dbReference type="Gene3D" id="3.30.530.20">
    <property type="match status" value="1"/>
</dbReference>
<keyword evidence="4" id="KW-1185">Reference proteome</keyword>
<comment type="caution">
    <text evidence="3">The sequence shown here is derived from an EMBL/GenBank/DDBJ whole genome shotgun (WGS) entry which is preliminary data.</text>
</comment>
<accession>A0A9X2SDY6</accession>
<dbReference type="InterPro" id="IPR013538">
    <property type="entry name" value="ASHA1/2-like_C"/>
</dbReference>
<name>A0A9X2SDY6_9BACL</name>
<comment type="similarity">
    <text evidence="1">Belongs to the AHA1 family.</text>
</comment>
<dbReference type="EMBL" id="JANIPJ010000029">
    <property type="protein sequence ID" value="MCR2807607.1"/>
    <property type="molecule type" value="Genomic_DNA"/>
</dbReference>
<proteinExistence type="inferred from homology"/>
<dbReference type="SUPFAM" id="SSF55961">
    <property type="entry name" value="Bet v1-like"/>
    <property type="match status" value="1"/>
</dbReference>